<dbReference type="AlphaFoldDB" id="A0A9Q3YR16"/>
<keyword evidence="3 6" id="KW-0378">Hydrolase</keyword>
<protein>
    <submittedName>
        <fullName evidence="9">M48 family metallopeptidase</fullName>
    </submittedName>
</protein>
<feature type="domain" description="Peptidase M48" evidence="8">
    <location>
        <begin position="69"/>
        <end position="239"/>
    </location>
</feature>
<dbReference type="GO" id="GO:0046872">
    <property type="term" value="F:metal ion binding"/>
    <property type="evidence" value="ECO:0007669"/>
    <property type="project" value="UniProtKB-KW"/>
</dbReference>
<keyword evidence="7" id="KW-0732">Signal</keyword>
<evidence type="ECO:0000256" key="1">
    <source>
        <dbReference type="ARBA" id="ARBA00022670"/>
    </source>
</evidence>
<comment type="cofactor">
    <cofactor evidence="6">
        <name>Zn(2+)</name>
        <dbReference type="ChEBI" id="CHEBI:29105"/>
    </cofactor>
    <text evidence="6">Binds 1 zinc ion per subunit.</text>
</comment>
<gene>
    <name evidence="9" type="ORF">LL252_17575</name>
</gene>
<dbReference type="EMBL" id="JAJGNA010000036">
    <property type="protein sequence ID" value="MCC4310380.1"/>
    <property type="molecule type" value="Genomic_DNA"/>
</dbReference>
<dbReference type="Proteomes" id="UP001108027">
    <property type="component" value="Unassembled WGS sequence"/>
</dbReference>
<evidence type="ECO:0000259" key="8">
    <source>
        <dbReference type="Pfam" id="PF01435"/>
    </source>
</evidence>
<dbReference type="PANTHER" id="PTHR22726:SF24">
    <property type="entry name" value="M48 FAMILY METALLOPEPTIDASE"/>
    <property type="match status" value="1"/>
</dbReference>
<keyword evidence="10" id="KW-1185">Reference proteome</keyword>
<feature type="chain" id="PRO_5040355787" evidence="7">
    <location>
        <begin position="19"/>
        <end position="260"/>
    </location>
</feature>
<evidence type="ECO:0000256" key="2">
    <source>
        <dbReference type="ARBA" id="ARBA00022723"/>
    </source>
</evidence>
<dbReference type="GO" id="GO:0051603">
    <property type="term" value="P:proteolysis involved in protein catabolic process"/>
    <property type="evidence" value="ECO:0007669"/>
    <property type="project" value="TreeGrafter"/>
</dbReference>
<evidence type="ECO:0000256" key="5">
    <source>
        <dbReference type="ARBA" id="ARBA00023049"/>
    </source>
</evidence>
<dbReference type="InterPro" id="IPR001915">
    <property type="entry name" value="Peptidase_M48"/>
</dbReference>
<dbReference type="Gene3D" id="3.30.2010.10">
    <property type="entry name" value="Metalloproteases ('zincins'), catalytic domain"/>
    <property type="match status" value="1"/>
</dbReference>
<evidence type="ECO:0000313" key="10">
    <source>
        <dbReference type="Proteomes" id="UP001108027"/>
    </source>
</evidence>
<proteinExistence type="inferred from homology"/>
<sequence length="260" mass="27597">MKRLALPAAALLLLVACATSPLGRQQFLLMPASEMDQMGATAYAEMKQQQPIETGTAEVRYVQCVANAITAVVDSDQQWEVTVFKDDTANAFALPGGKIGVHTGLLKVAKNQDQLAAVIGHEVGHVLAQHSNERVSIQFATQTGAQLVAALAGGDSAEQQTLMGLLGVGAQYGVQLPFSRKHESEADVIGLQLMAEAGFNPEQSVNLWQNMAAASGGSPPEFLSTHPSNQSRIEGLRARLPEVRPIYQQARAAGRTPNCG</sequence>
<evidence type="ECO:0000256" key="4">
    <source>
        <dbReference type="ARBA" id="ARBA00022833"/>
    </source>
</evidence>
<dbReference type="Pfam" id="PF01435">
    <property type="entry name" value="Peptidase_M48"/>
    <property type="match status" value="1"/>
</dbReference>
<organism evidence="9 10">
    <name type="scientific">Alloalcanivorax marinus</name>
    <dbReference type="NCBI Taxonomy" id="1177169"/>
    <lineage>
        <taxon>Bacteria</taxon>
        <taxon>Pseudomonadati</taxon>
        <taxon>Pseudomonadota</taxon>
        <taxon>Gammaproteobacteria</taxon>
        <taxon>Oceanospirillales</taxon>
        <taxon>Alcanivoracaceae</taxon>
        <taxon>Alloalcanivorax</taxon>
    </lineage>
</organism>
<dbReference type="PROSITE" id="PS51257">
    <property type="entry name" value="PROKAR_LIPOPROTEIN"/>
    <property type="match status" value="1"/>
</dbReference>
<dbReference type="RefSeq" id="WP_228235023.1">
    <property type="nucleotide sequence ID" value="NZ_JAJGNA010000036.1"/>
</dbReference>
<dbReference type="PANTHER" id="PTHR22726">
    <property type="entry name" value="METALLOENDOPEPTIDASE OMA1"/>
    <property type="match status" value="1"/>
</dbReference>
<keyword evidence="1 6" id="KW-0645">Protease</keyword>
<comment type="caution">
    <text evidence="9">The sequence shown here is derived from an EMBL/GenBank/DDBJ whole genome shotgun (WGS) entry which is preliminary data.</text>
</comment>
<accession>A0A9Q3YR16</accession>
<comment type="similarity">
    <text evidence="6">Belongs to the peptidase M48 family.</text>
</comment>
<evidence type="ECO:0000256" key="6">
    <source>
        <dbReference type="RuleBase" id="RU003983"/>
    </source>
</evidence>
<dbReference type="CDD" id="cd07331">
    <property type="entry name" value="M48C_Oma1_like"/>
    <property type="match status" value="1"/>
</dbReference>
<evidence type="ECO:0000256" key="3">
    <source>
        <dbReference type="ARBA" id="ARBA00022801"/>
    </source>
</evidence>
<evidence type="ECO:0000313" key="9">
    <source>
        <dbReference type="EMBL" id="MCC4310380.1"/>
    </source>
</evidence>
<keyword evidence="5 6" id="KW-0482">Metalloprotease</keyword>
<evidence type="ECO:0000256" key="7">
    <source>
        <dbReference type="SAM" id="SignalP"/>
    </source>
</evidence>
<name>A0A9Q3YR16_9GAMM</name>
<keyword evidence="4 6" id="KW-0862">Zinc</keyword>
<dbReference type="InterPro" id="IPR051156">
    <property type="entry name" value="Mito/Outer_Membr_Metalloprot"/>
</dbReference>
<keyword evidence="2" id="KW-0479">Metal-binding</keyword>
<feature type="signal peptide" evidence="7">
    <location>
        <begin position="1"/>
        <end position="18"/>
    </location>
</feature>
<dbReference type="GO" id="GO:0016020">
    <property type="term" value="C:membrane"/>
    <property type="evidence" value="ECO:0007669"/>
    <property type="project" value="TreeGrafter"/>
</dbReference>
<reference evidence="9" key="1">
    <citation type="submission" date="2021-10" db="EMBL/GenBank/DDBJ databases">
        <title>The diversity and Nitrogen Metabolism of Culturable Nitrate-Utilizing Bacteria Within the Oxygen Minimum Zone of the Changjiang (Yangtze River)Estuary.</title>
        <authorList>
            <person name="Zhang D."/>
            <person name="Zheng J."/>
            <person name="Liu S."/>
            <person name="He W."/>
        </authorList>
    </citation>
    <scope>NUCLEOTIDE SEQUENCE</scope>
    <source>
        <strain evidence="9">FXH-223</strain>
    </source>
</reference>
<dbReference type="GO" id="GO:0004222">
    <property type="term" value="F:metalloendopeptidase activity"/>
    <property type="evidence" value="ECO:0007669"/>
    <property type="project" value="InterPro"/>
</dbReference>